<feature type="compositionally biased region" description="Low complexity" evidence="1">
    <location>
        <begin position="69"/>
        <end position="82"/>
    </location>
</feature>
<dbReference type="PATRIC" id="fig|1158610.3.peg.185"/>
<sequence>MLKKNSLLFGSLLMAALLFDQSYVHGEAVIYDPLDPVNQIEPTEPSFSSESVESSTMNTTISSEEETQETTTETTQVKQTESSAEKKEEKKVKRKSQKPAQQESYTHKKITIEKNILQPDDNGGGGEKNMFKASELSYSLSGLAIYGKKAEGGVEIHVQNIFR</sequence>
<evidence type="ECO:0000256" key="2">
    <source>
        <dbReference type="SAM" id="SignalP"/>
    </source>
</evidence>
<evidence type="ECO:0008006" key="5">
    <source>
        <dbReference type="Google" id="ProtNLM"/>
    </source>
</evidence>
<accession>R3WNU2</accession>
<evidence type="ECO:0000313" key="4">
    <source>
        <dbReference type="Proteomes" id="UP000013785"/>
    </source>
</evidence>
<dbReference type="OrthoDB" id="2195087at2"/>
<dbReference type="EMBL" id="AJAT01000006">
    <property type="protein sequence ID" value="EOL49112.1"/>
    <property type="molecule type" value="Genomic_DNA"/>
</dbReference>
<comment type="caution">
    <text evidence="3">The sequence shown here is derived from an EMBL/GenBank/DDBJ whole genome shotgun (WGS) entry which is preliminary data.</text>
</comment>
<dbReference type="AlphaFoldDB" id="R3WNU2"/>
<evidence type="ECO:0000313" key="3">
    <source>
        <dbReference type="EMBL" id="EOL49112.1"/>
    </source>
</evidence>
<dbReference type="HOGENOM" id="CLU_1624604_0_0_9"/>
<evidence type="ECO:0000256" key="1">
    <source>
        <dbReference type="SAM" id="MobiDB-lite"/>
    </source>
</evidence>
<name>R3WNU2_9ENTE</name>
<gene>
    <name evidence="3" type="ORF">UC3_00207</name>
</gene>
<dbReference type="RefSeq" id="WP_010766892.1">
    <property type="nucleotide sequence ID" value="NZ_ASWE01000006.1"/>
</dbReference>
<protein>
    <recommendedName>
        <fullName evidence="5">WxL domain-containing protein</fullName>
    </recommendedName>
</protein>
<feature type="signal peptide" evidence="2">
    <location>
        <begin position="1"/>
        <end position="26"/>
    </location>
</feature>
<feature type="chain" id="PRO_5039023958" description="WxL domain-containing protein" evidence="2">
    <location>
        <begin position="27"/>
        <end position="163"/>
    </location>
</feature>
<feature type="compositionally biased region" description="Low complexity" evidence="1">
    <location>
        <begin position="41"/>
        <end position="62"/>
    </location>
</feature>
<dbReference type="Proteomes" id="UP000013785">
    <property type="component" value="Unassembled WGS sequence"/>
</dbReference>
<reference evidence="3 4" key="1">
    <citation type="submission" date="2013-02" db="EMBL/GenBank/DDBJ databases">
        <title>The Genome Sequence of Enterococcus phoeniculicola BAA-412.</title>
        <authorList>
            <consortium name="The Broad Institute Genome Sequencing Platform"/>
            <consortium name="The Broad Institute Genome Sequencing Center for Infectious Disease"/>
            <person name="Earl A.M."/>
            <person name="Gilmore M.S."/>
            <person name="Lebreton F."/>
            <person name="Walker B."/>
            <person name="Young S.K."/>
            <person name="Zeng Q."/>
            <person name="Gargeya S."/>
            <person name="Fitzgerald M."/>
            <person name="Haas B."/>
            <person name="Abouelleil A."/>
            <person name="Alvarado L."/>
            <person name="Arachchi H.M."/>
            <person name="Berlin A.M."/>
            <person name="Chapman S.B."/>
            <person name="Dewar J."/>
            <person name="Goldberg J."/>
            <person name="Griggs A."/>
            <person name="Gujja S."/>
            <person name="Hansen M."/>
            <person name="Howarth C."/>
            <person name="Imamovic A."/>
            <person name="Larimer J."/>
            <person name="McCowan C."/>
            <person name="Murphy C."/>
            <person name="Neiman D."/>
            <person name="Pearson M."/>
            <person name="Priest M."/>
            <person name="Roberts A."/>
            <person name="Saif S."/>
            <person name="Shea T."/>
            <person name="Sisk P."/>
            <person name="Sykes S."/>
            <person name="Wortman J."/>
            <person name="Nusbaum C."/>
            <person name="Birren B."/>
        </authorList>
    </citation>
    <scope>NUCLEOTIDE SEQUENCE [LARGE SCALE GENOMIC DNA]</scope>
    <source>
        <strain evidence="3 4">ATCC BAA-412</strain>
    </source>
</reference>
<keyword evidence="2" id="KW-0732">Signal</keyword>
<dbReference type="eggNOG" id="ENOG50307XD">
    <property type="taxonomic scope" value="Bacteria"/>
</dbReference>
<dbReference type="STRING" id="154621.RV11_GL001381"/>
<proteinExistence type="predicted"/>
<organism evidence="3 4">
    <name type="scientific">Enterococcus phoeniculicola ATCC BAA-412</name>
    <dbReference type="NCBI Taxonomy" id="1158610"/>
    <lineage>
        <taxon>Bacteria</taxon>
        <taxon>Bacillati</taxon>
        <taxon>Bacillota</taxon>
        <taxon>Bacilli</taxon>
        <taxon>Lactobacillales</taxon>
        <taxon>Enterococcaceae</taxon>
        <taxon>Enterococcus</taxon>
    </lineage>
</organism>
<feature type="region of interest" description="Disordered" evidence="1">
    <location>
        <begin position="41"/>
        <end position="129"/>
    </location>
</feature>
<keyword evidence="4" id="KW-1185">Reference proteome</keyword>